<organism evidence="8 9">
    <name type="scientific">Basidiobolus ranarum</name>
    <dbReference type="NCBI Taxonomy" id="34480"/>
    <lineage>
        <taxon>Eukaryota</taxon>
        <taxon>Fungi</taxon>
        <taxon>Fungi incertae sedis</taxon>
        <taxon>Zoopagomycota</taxon>
        <taxon>Entomophthoromycotina</taxon>
        <taxon>Basidiobolomycetes</taxon>
        <taxon>Basidiobolales</taxon>
        <taxon>Basidiobolaceae</taxon>
        <taxon>Basidiobolus</taxon>
    </lineage>
</organism>
<feature type="transmembrane region" description="Helical" evidence="6">
    <location>
        <begin position="172"/>
        <end position="190"/>
    </location>
</feature>
<evidence type="ECO:0000259" key="7">
    <source>
        <dbReference type="Pfam" id="PF09335"/>
    </source>
</evidence>
<feature type="transmembrane region" description="Helical" evidence="6">
    <location>
        <begin position="31"/>
        <end position="56"/>
    </location>
</feature>
<evidence type="ECO:0000256" key="5">
    <source>
        <dbReference type="ARBA" id="ARBA00023136"/>
    </source>
</evidence>
<evidence type="ECO:0000256" key="2">
    <source>
        <dbReference type="ARBA" id="ARBA00022692"/>
    </source>
</evidence>
<evidence type="ECO:0000313" key="9">
    <source>
        <dbReference type="Proteomes" id="UP001479436"/>
    </source>
</evidence>
<reference evidence="8 9" key="1">
    <citation type="submission" date="2023-04" db="EMBL/GenBank/DDBJ databases">
        <title>Genome of Basidiobolus ranarum AG-B5.</title>
        <authorList>
            <person name="Stajich J.E."/>
            <person name="Carter-House D."/>
            <person name="Gryganskyi A."/>
        </authorList>
    </citation>
    <scope>NUCLEOTIDE SEQUENCE [LARGE SCALE GENOMIC DNA]</scope>
    <source>
        <strain evidence="8 9">AG-B5</strain>
    </source>
</reference>
<keyword evidence="5 6" id="KW-0472">Membrane</keyword>
<proteinExistence type="predicted"/>
<name>A0ABR2W135_9FUNG</name>
<dbReference type="PANTHER" id="PTHR43220">
    <property type="match status" value="1"/>
</dbReference>
<keyword evidence="2 6" id="KW-0812">Transmembrane</keyword>
<evidence type="ECO:0000256" key="3">
    <source>
        <dbReference type="ARBA" id="ARBA00022729"/>
    </source>
</evidence>
<comment type="caution">
    <text evidence="8">The sequence shown here is derived from an EMBL/GenBank/DDBJ whole genome shotgun (WGS) entry which is preliminary data.</text>
</comment>
<feature type="transmembrane region" description="Helical" evidence="6">
    <location>
        <begin position="238"/>
        <end position="257"/>
    </location>
</feature>
<sequence length="300" mass="34053">MRNIFQRVSTTEVESEVEKPSVSTKTASTTILLKILFILIIGVGTLAGILALVATIPGLRLPSSLEDAKYIVQVLKDYIRDNEEGHTKTFIIFTLLYLWKQTFCVPGTILLNLIAGALYGMSTIPLLCFLTAFGSTLCYYIFYFAGSDILEHYIPKQLEKLRGQIEDNRPRMFLYLMTIRLFPFAPYWLINIVSPFVGVPVWSFFITCMLGIIPYNFVTIEAGEILSEVETVSDILNPWFITKLLFVSIVPLMLSFIGKRKNKEVDVENPAWDEEHIEATDDAGWEEKDLEPLISEAQTQ</sequence>
<feature type="domain" description="VTT" evidence="7">
    <location>
        <begin position="105"/>
        <end position="223"/>
    </location>
</feature>
<dbReference type="Pfam" id="PF09335">
    <property type="entry name" value="VTT_dom"/>
    <property type="match status" value="1"/>
</dbReference>
<feature type="transmembrane region" description="Helical" evidence="6">
    <location>
        <begin position="126"/>
        <end position="145"/>
    </location>
</feature>
<dbReference type="EMBL" id="JASJQH010007188">
    <property type="protein sequence ID" value="KAK9712949.1"/>
    <property type="molecule type" value="Genomic_DNA"/>
</dbReference>
<protein>
    <recommendedName>
        <fullName evidence="7">VTT domain-containing protein</fullName>
    </recommendedName>
</protein>
<feature type="transmembrane region" description="Helical" evidence="6">
    <location>
        <begin position="197"/>
        <end position="218"/>
    </location>
</feature>
<dbReference type="PANTHER" id="PTHR43220:SF21">
    <property type="entry name" value="TRANSMEMBRANE PROTEIN 41A"/>
    <property type="match status" value="1"/>
</dbReference>
<accession>A0ABR2W135</accession>
<evidence type="ECO:0000256" key="1">
    <source>
        <dbReference type="ARBA" id="ARBA00004141"/>
    </source>
</evidence>
<dbReference type="InterPro" id="IPR045014">
    <property type="entry name" value="TM41A/B"/>
</dbReference>
<keyword evidence="4 6" id="KW-1133">Transmembrane helix</keyword>
<keyword evidence="3" id="KW-0732">Signal</keyword>
<comment type="subcellular location">
    <subcellularLocation>
        <location evidence="1">Membrane</location>
        <topology evidence="1">Multi-pass membrane protein</topology>
    </subcellularLocation>
</comment>
<dbReference type="InterPro" id="IPR032816">
    <property type="entry name" value="VTT_dom"/>
</dbReference>
<gene>
    <name evidence="8" type="ORF">K7432_006787</name>
</gene>
<keyword evidence="9" id="KW-1185">Reference proteome</keyword>
<evidence type="ECO:0000256" key="6">
    <source>
        <dbReference type="SAM" id="Phobius"/>
    </source>
</evidence>
<evidence type="ECO:0000313" key="8">
    <source>
        <dbReference type="EMBL" id="KAK9712949.1"/>
    </source>
</evidence>
<dbReference type="Proteomes" id="UP001479436">
    <property type="component" value="Unassembled WGS sequence"/>
</dbReference>
<evidence type="ECO:0000256" key="4">
    <source>
        <dbReference type="ARBA" id="ARBA00022989"/>
    </source>
</evidence>
<feature type="transmembrane region" description="Helical" evidence="6">
    <location>
        <begin position="90"/>
        <end position="114"/>
    </location>
</feature>